<dbReference type="GO" id="GO:0042834">
    <property type="term" value="F:peptidoglycan binding"/>
    <property type="evidence" value="ECO:0007669"/>
    <property type="project" value="InterPro"/>
</dbReference>
<keyword evidence="4" id="KW-1185">Reference proteome</keyword>
<feature type="region of interest" description="Disordered" evidence="1">
    <location>
        <begin position="82"/>
        <end position="103"/>
    </location>
</feature>
<dbReference type="Proteomes" id="UP000184608">
    <property type="component" value="Unassembled WGS sequence"/>
</dbReference>
<dbReference type="EMBL" id="FQXZ01000034">
    <property type="protein sequence ID" value="SHI25985.1"/>
    <property type="molecule type" value="Genomic_DNA"/>
</dbReference>
<evidence type="ECO:0000256" key="1">
    <source>
        <dbReference type="SAM" id="MobiDB-lite"/>
    </source>
</evidence>
<name>A0A1M5ZNL2_9VIBR</name>
<protein>
    <recommendedName>
        <fullName evidence="2">SPOR domain-containing protein</fullName>
    </recommendedName>
</protein>
<organism evidence="3 4">
    <name type="scientific">Vibrio aerogenes CECT 7868</name>
    <dbReference type="NCBI Taxonomy" id="1216006"/>
    <lineage>
        <taxon>Bacteria</taxon>
        <taxon>Pseudomonadati</taxon>
        <taxon>Pseudomonadota</taxon>
        <taxon>Gammaproteobacteria</taxon>
        <taxon>Vibrionales</taxon>
        <taxon>Vibrionaceae</taxon>
        <taxon>Vibrio</taxon>
    </lineage>
</organism>
<feature type="domain" description="SPOR" evidence="2">
    <location>
        <begin position="118"/>
        <end position="197"/>
    </location>
</feature>
<proteinExistence type="predicted"/>
<dbReference type="Pfam" id="PF05036">
    <property type="entry name" value="SPOR"/>
    <property type="match status" value="1"/>
</dbReference>
<reference evidence="3 4" key="1">
    <citation type="submission" date="2016-11" db="EMBL/GenBank/DDBJ databases">
        <authorList>
            <person name="Jaros S."/>
            <person name="Januszkiewicz K."/>
            <person name="Wedrychowicz H."/>
        </authorList>
    </citation>
    <scope>NUCLEOTIDE SEQUENCE [LARGE SCALE GENOMIC DNA]</scope>
    <source>
        <strain evidence="3 4">CECT 7868</strain>
    </source>
</reference>
<evidence type="ECO:0000259" key="2">
    <source>
        <dbReference type="PROSITE" id="PS51724"/>
    </source>
</evidence>
<dbReference type="PROSITE" id="PS51724">
    <property type="entry name" value="SPOR"/>
    <property type="match status" value="1"/>
</dbReference>
<dbReference type="STRING" id="1216006.VA7868_03004"/>
<gene>
    <name evidence="3" type="ORF">VA7868_03004</name>
</gene>
<dbReference type="SUPFAM" id="SSF110997">
    <property type="entry name" value="Sporulation related repeat"/>
    <property type="match status" value="1"/>
</dbReference>
<evidence type="ECO:0000313" key="3">
    <source>
        <dbReference type="EMBL" id="SHI25985.1"/>
    </source>
</evidence>
<sequence>MGMIDILFMKGINTMEKRIIVGMSAFLLAACSTGSYVSDVTVETHKEDYPAATVQKPVVSQNGSMNGVTEEPVVASSMQDMNTAPMSEPSPAMTESKPEKTAPSVVITAPTKKDMAHQAHRFGYTVQVIAVGNQAKVDMFASKLPQNGQPVWENYKVVNGTKWYTILFGDFATRAEAKNAIQTLPQDFRQLKPFVKSLDAIKNSEYPTLNKLN</sequence>
<dbReference type="InterPro" id="IPR007730">
    <property type="entry name" value="SPOR-like_dom"/>
</dbReference>
<dbReference type="AlphaFoldDB" id="A0A1M5ZNL2"/>
<dbReference type="InterPro" id="IPR036680">
    <property type="entry name" value="SPOR-like_sf"/>
</dbReference>
<dbReference type="Gene3D" id="3.30.70.1070">
    <property type="entry name" value="Sporulation related repeat"/>
    <property type="match status" value="1"/>
</dbReference>
<evidence type="ECO:0000313" key="4">
    <source>
        <dbReference type="Proteomes" id="UP000184608"/>
    </source>
</evidence>
<accession>A0A1M5ZNL2</accession>